<accession>K2REQ5</accession>
<reference evidence="2 3" key="1">
    <citation type="journal article" date="2012" name="BMC Genomics">
        <title>Tools to kill: Genome of one of the most destructive plant pathogenic fungi Macrophomina phaseolina.</title>
        <authorList>
            <person name="Islam M.S."/>
            <person name="Haque M.S."/>
            <person name="Islam M.M."/>
            <person name="Emdad E.M."/>
            <person name="Halim A."/>
            <person name="Hossen Q.M.M."/>
            <person name="Hossain M.Z."/>
            <person name="Ahmed B."/>
            <person name="Rahim S."/>
            <person name="Rahman M.S."/>
            <person name="Alam M.M."/>
            <person name="Hou S."/>
            <person name="Wan X."/>
            <person name="Saito J.A."/>
            <person name="Alam M."/>
        </authorList>
    </citation>
    <scope>NUCLEOTIDE SEQUENCE [LARGE SCALE GENOMIC DNA]</scope>
    <source>
        <strain evidence="2 3">MS6</strain>
    </source>
</reference>
<evidence type="ECO:0000313" key="3">
    <source>
        <dbReference type="Proteomes" id="UP000007129"/>
    </source>
</evidence>
<comment type="caution">
    <text evidence="2">The sequence shown here is derived from an EMBL/GenBank/DDBJ whole genome shotgun (WGS) entry which is preliminary data.</text>
</comment>
<protein>
    <submittedName>
        <fullName evidence="2">NAD-dependent epimerase/dehydratase</fullName>
    </submittedName>
</protein>
<evidence type="ECO:0000313" key="2">
    <source>
        <dbReference type="EMBL" id="EKG11407.1"/>
    </source>
</evidence>
<organism evidence="2 3">
    <name type="scientific">Macrophomina phaseolina (strain MS6)</name>
    <name type="common">Charcoal rot fungus</name>
    <dbReference type="NCBI Taxonomy" id="1126212"/>
    <lineage>
        <taxon>Eukaryota</taxon>
        <taxon>Fungi</taxon>
        <taxon>Dikarya</taxon>
        <taxon>Ascomycota</taxon>
        <taxon>Pezizomycotina</taxon>
        <taxon>Dothideomycetes</taxon>
        <taxon>Dothideomycetes incertae sedis</taxon>
        <taxon>Botryosphaeriales</taxon>
        <taxon>Botryosphaeriaceae</taxon>
        <taxon>Macrophomina</taxon>
    </lineage>
</organism>
<dbReference type="eggNOG" id="ENOG502S69W">
    <property type="taxonomic scope" value="Eukaryota"/>
</dbReference>
<dbReference type="OrthoDB" id="10004862at2759"/>
<keyword evidence="1" id="KW-0560">Oxidoreductase</keyword>
<gene>
    <name evidence="2" type="ORF">MPH_11422</name>
</gene>
<dbReference type="AlphaFoldDB" id="K2REQ5"/>
<dbReference type="STRING" id="1126212.K2REQ5"/>
<dbReference type="InParanoid" id="K2REQ5"/>
<dbReference type="Pfam" id="PF14027">
    <property type="entry name" value="Questin_oxidase"/>
    <property type="match status" value="1"/>
</dbReference>
<dbReference type="GO" id="GO:0016491">
    <property type="term" value="F:oxidoreductase activity"/>
    <property type="evidence" value="ECO:0007669"/>
    <property type="project" value="UniProtKB-KW"/>
</dbReference>
<dbReference type="Proteomes" id="UP000007129">
    <property type="component" value="Unassembled WGS sequence"/>
</dbReference>
<dbReference type="PANTHER" id="PTHR35870">
    <property type="entry name" value="PROTEIN, PUTATIVE (AFU_ORTHOLOGUE AFUA_5G03330)-RELATED"/>
    <property type="match status" value="1"/>
</dbReference>
<dbReference type="HOGENOM" id="CLU_019145_2_1_1"/>
<dbReference type="VEuPathDB" id="FungiDB:MPH_11422"/>
<proteinExistence type="predicted"/>
<dbReference type="EMBL" id="AHHD01000469">
    <property type="protein sequence ID" value="EKG11407.1"/>
    <property type="molecule type" value="Genomic_DNA"/>
</dbReference>
<name>K2REQ5_MACPH</name>
<dbReference type="InterPro" id="IPR025337">
    <property type="entry name" value="Questin_oxidase-like"/>
</dbReference>
<sequence>MRDSFDLVRSGSLTPCEEKKDAEHNKPTENRFYLDGSETLVYTPGPLRKDIAPQVSRLLQQNHEDHHCYFNDIGFHNHISHHLFTLYALGADPAVIDQGYNTAASYQRPPVHLPPAASADMRDAAQFAAHMGDENYYLSYLLFFKAEIRARGWRDVVREYLFQGDERANRLLARLMVGVLHPWIYLGFGAEFDQPAMVAEALAQCAIHDGDDVLEWFLKTEAVAERARATVGEAKVRKTTLWEVVEQVHRMDKLKPGNEWAEGRIPEGVIEWAGDELAEITGRYVVRDDEYDLKSAEIMNVAAYFCAACQNPPHIPKLDIFTIHSVTGSIFQPLFGPNCSWLSPAQRTRLLEWKARMDVAVYAARRAPAMNKAEITDYKPKIPGQSWAELCKRGADFPDEGHVCKTIRALAYSAKACGEFEKPVNGEVSEEVVRRFPIRGEEMWKKATHLAIDCFEAGDPLWMGKTKDGWASVPLRE</sequence>
<dbReference type="PANTHER" id="PTHR35870:SF1">
    <property type="entry name" value="PROTEIN, PUTATIVE (AFU_ORTHOLOGUE AFUA_5G03330)-RELATED"/>
    <property type="match status" value="1"/>
</dbReference>
<evidence type="ECO:0000256" key="1">
    <source>
        <dbReference type="ARBA" id="ARBA00023002"/>
    </source>
</evidence>